<organism evidence="2 3">
    <name type="scientific">Shinella oryzae</name>
    <dbReference type="NCBI Taxonomy" id="2871820"/>
    <lineage>
        <taxon>Bacteria</taxon>
        <taxon>Pseudomonadati</taxon>
        <taxon>Pseudomonadota</taxon>
        <taxon>Alphaproteobacteria</taxon>
        <taxon>Hyphomicrobiales</taxon>
        <taxon>Rhizobiaceae</taxon>
        <taxon>Shinella</taxon>
    </lineage>
</organism>
<gene>
    <name evidence="2" type="ORF">Q9315_21655</name>
</gene>
<keyword evidence="1" id="KW-0812">Transmembrane</keyword>
<reference evidence="2 3" key="1">
    <citation type="submission" date="2023-08" db="EMBL/GenBank/DDBJ databases">
        <title>Pathogen: clinical or host-associated sample.</title>
        <authorList>
            <person name="Hergert J."/>
            <person name="Casey R."/>
            <person name="Wagner J."/>
            <person name="Young E.L."/>
            <person name="Oakeson K.F."/>
        </authorList>
    </citation>
    <scope>NUCLEOTIDE SEQUENCE [LARGE SCALE GENOMIC DNA]</scope>
    <source>
        <strain evidence="2 3">UPHL-collab-2</strain>
        <plasmid evidence="2 3">unnamed1</plasmid>
    </source>
</reference>
<feature type="transmembrane region" description="Helical" evidence="1">
    <location>
        <begin position="12"/>
        <end position="34"/>
    </location>
</feature>
<keyword evidence="3" id="KW-1185">Reference proteome</keyword>
<protein>
    <recommendedName>
        <fullName evidence="4">PH domain-containing protein</fullName>
    </recommendedName>
</protein>
<accession>A0ABY9KAT7</accession>
<evidence type="ECO:0000313" key="2">
    <source>
        <dbReference type="EMBL" id="WLS04799.1"/>
    </source>
</evidence>
<name>A0ABY9KAT7_9HYPH</name>
<dbReference type="Proteomes" id="UP001225788">
    <property type="component" value="Plasmid unnamed1"/>
</dbReference>
<proteinExistence type="predicted"/>
<keyword evidence="1" id="KW-1133">Transmembrane helix</keyword>
<sequence>MQKSSEIKIFRSVPKLLVMSGIILGFALVLGWIALQRFLARDAEPLDQAFYWICGLAAFAVLLFWIRVLPLWRHVASPFVILSRDGITFPGKPTLAWSDLTENDWHYIGVGPFVAGATLVVRARGNRHGGEALTLACNAKQYFRHCDSLRQTAGPKDV</sequence>
<geneLocation type="plasmid" evidence="2 3">
    <name>unnamed1</name>
</geneLocation>
<keyword evidence="2" id="KW-0614">Plasmid</keyword>
<dbReference type="EMBL" id="CP132315">
    <property type="protein sequence ID" value="WLS04799.1"/>
    <property type="molecule type" value="Genomic_DNA"/>
</dbReference>
<evidence type="ECO:0000313" key="3">
    <source>
        <dbReference type="Proteomes" id="UP001225788"/>
    </source>
</evidence>
<keyword evidence="1" id="KW-0472">Membrane</keyword>
<evidence type="ECO:0000256" key="1">
    <source>
        <dbReference type="SAM" id="Phobius"/>
    </source>
</evidence>
<evidence type="ECO:0008006" key="4">
    <source>
        <dbReference type="Google" id="ProtNLM"/>
    </source>
</evidence>
<feature type="transmembrane region" description="Helical" evidence="1">
    <location>
        <begin position="49"/>
        <end position="69"/>
    </location>
</feature>
<dbReference type="RefSeq" id="WP_306161051.1">
    <property type="nucleotide sequence ID" value="NZ_CP132315.1"/>
</dbReference>